<protein>
    <submittedName>
        <fullName evidence="2">NAD-dependent epimerase/dehydratase family protein</fullName>
    </submittedName>
</protein>
<evidence type="ECO:0000313" key="2">
    <source>
        <dbReference type="EMBL" id="QCY68916.1"/>
    </source>
</evidence>
<dbReference type="OrthoDB" id="112777at2"/>
<dbReference type="InterPro" id="IPR001509">
    <property type="entry name" value="Epimerase_deHydtase"/>
</dbReference>
<sequence>MQTILGAGGVIATELAKALTFYTMEIRLVSRNPQAVNETDEVLVADLTNYDQTLKAVTGSDIAYLTVGLPYDTKVWQEKWPVIMENVIKACLKVRCKLVFFDNIYMYDGSNLDPITEDLPVNPPSEKGKVRARLVEMLWAAVKSKDLQALIARSADFYGPGIKDSGLLNETVIKPLSKGKKANWLMDYNKKHSFTYTVDAGKATALLGNTPDAYGQTWHLPTAKEPLTGKQWVEEIAKEMHLEPKFRRVGKSFVRFLGIFIPEMKESVEMLYQYDRDYVFNSDKFESKFSQRPTPYKTGVREVIAADYHKQRPAVITSSK</sequence>
<accession>A0A5B7X089</accession>
<evidence type="ECO:0000313" key="3">
    <source>
        <dbReference type="Proteomes" id="UP000309016"/>
    </source>
</evidence>
<organism evidence="2 3">
    <name type="scientific">Antarcticibacterium flavum</name>
    <dbReference type="NCBI Taxonomy" id="2058175"/>
    <lineage>
        <taxon>Bacteria</taxon>
        <taxon>Pseudomonadati</taxon>
        <taxon>Bacteroidota</taxon>
        <taxon>Flavobacteriia</taxon>
        <taxon>Flavobacteriales</taxon>
        <taxon>Flavobacteriaceae</taxon>
        <taxon>Antarcticibacterium</taxon>
    </lineage>
</organism>
<reference evidence="2 3" key="1">
    <citation type="submission" date="2019-06" db="EMBL/GenBank/DDBJ databases">
        <title>Complete genome sequence of Antarcticibacterium flavum KCTC 52984T from an Antarctic marine sediment.</title>
        <authorList>
            <person name="Lee Y.M."/>
            <person name="Shin S.C."/>
        </authorList>
    </citation>
    <scope>NUCLEOTIDE SEQUENCE [LARGE SCALE GENOMIC DNA]</scope>
    <source>
        <strain evidence="2 3">KCTC 52984</strain>
    </source>
</reference>
<dbReference type="InterPro" id="IPR036291">
    <property type="entry name" value="NAD(P)-bd_dom_sf"/>
</dbReference>
<dbReference type="EMBL" id="CP040812">
    <property type="protein sequence ID" value="QCY68916.1"/>
    <property type="molecule type" value="Genomic_DNA"/>
</dbReference>
<name>A0A5B7X089_9FLAO</name>
<gene>
    <name evidence="2" type="ORF">FHG64_05590</name>
</gene>
<dbReference type="PANTHER" id="PTHR43245:SF13">
    <property type="entry name" value="UDP-D-APIOSE_UDP-D-XYLOSE SYNTHASE 2"/>
    <property type="match status" value="1"/>
</dbReference>
<dbReference type="PANTHER" id="PTHR43245">
    <property type="entry name" value="BIFUNCTIONAL POLYMYXIN RESISTANCE PROTEIN ARNA"/>
    <property type="match status" value="1"/>
</dbReference>
<dbReference type="Pfam" id="PF01370">
    <property type="entry name" value="Epimerase"/>
    <property type="match status" value="1"/>
</dbReference>
<dbReference type="RefSeq" id="WP_139065501.1">
    <property type="nucleotide sequence ID" value="NZ_CP040812.1"/>
</dbReference>
<dbReference type="KEGG" id="afla:FHG64_05590"/>
<dbReference type="Proteomes" id="UP000309016">
    <property type="component" value="Chromosome"/>
</dbReference>
<proteinExistence type="predicted"/>
<dbReference type="AlphaFoldDB" id="A0A5B7X089"/>
<dbReference type="SUPFAM" id="SSF51735">
    <property type="entry name" value="NAD(P)-binding Rossmann-fold domains"/>
    <property type="match status" value="1"/>
</dbReference>
<evidence type="ECO:0000259" key="1">
    <source>
        <dbReference type="Pfam" id="PF01370"/>
    </source>
</evidence>
<dbReference type="Gene3D" id="3.40.50.720">
    <property type="entry name" value="NAD(P)-binding Rossmann-like Domain"/>
    <property type="match status" value="1"/>
</dbReference>
<dbReference type="InterPro" id="IPR050177">
    <property type="entry name" value="Lipid_A_modif_metabolic_enz"/>
</dbReference>
<keyword evidence="3" id="KW-1185">Reference proteome</keyword>
<feature type="domain" description="NAD-dependent epimerase/dehydratase" evidence="1">
    <location>
        <begin position="4"/>
        <end position="213"/>
    </location>
</feature>